<protein>
    <submittedName>
        <fullName evidence="1">Uncharacterized protein</fullName>
    </submittedName>
</protein>
<reference evidence="4 7" key="2">
    <citation type="submission" date="2021-06" db="EMBL/GenBank/DDBJ databases">
        <title>Interrogation of the integrated mobile genetic elements in gut-associated Bacteroides with a consensus prediction approach.</title>
        <authorList>
            <person name="Campbell D.E."/>
            <person name="Leigh J.R."/>
            <person name="Kim T."/>
            <person name="England W."/>
            <person name="Whitaker R.J."/>
            <person name="Degnan P.H."/>
        </authorList>
    </citation>
    <scope>NUCLEOTIDE SEQUENCE [LARGE SCALE GENOMIC DNA]</scope>
    <source>
        <strain evidence="4 7">WAL8669</strain>
    </source>
</reference>
<evidence type="ECO:0000313" key="7">
    <source>
        <dbReference type="Proteomes" id="UP001156218"/>
    </source>
</evidence>
<evidence type="ECO:0000313" key="4">
    <source>
        <dbReference type="EMBL" id="UYU65416.1"/>
    </source>
</evidence>
<evidence type="ECO:0000313" key="1">
    <source>
        <dbReference type="EMBL" id="KAB4452561.1"/>
    </source>
</evidence>
<proteinExistence type="predicted"/>
<dbReference type="RefSeq" id="WP_054959669.1">
    <property type="nucleotide sequence ID" value="NZ_BAABZI010000001.1"/>
</dbReference>
<dbReference type="AlphaFoldDB" id="A0A3E5HQK6"/>
<dbReference type="Proteomes" id="UP000460317">
    <property type="component" value="Unassembled WGS sequence"/>
</dbReference>
<dbReference type="EMBL" id="CP083680">
    <property type="protein sequence ID" value="UYU65416.1"/>
    <property type="molecule type" value="Genomic_DNA"/>
</dbReference>
<gene>
    <name evidence="2" type="ORF">GAN75_04205</name>
    <name evidence="1" type="ORF">GAN93_10630</name>
    <name evidence="3" type="ORF">K0H07_10375</name>
    <name evidence="4" type="ORF">KQP68_17805</name>
</gene>
<evidence type="ECO:0000313" key="6">
    <source>
        <dbReference type="Proteomes" id="UP000460317"/>
    </source>
</evidence>
<dbReference type="EMBL" id="WCRW01000002">
    <property type="protein sequence ID" value="KAB4458269.1"/>
    <property type="molecule type" value="Genomic_DNA"/>
</dbReference>
<dbReference type="Proteomes" id="UP001156218">
    <property type="component" value="Chromosome"/>
</dbReference>
<reference evidence="3" key="3">
    <citation type="submission" date="2021-07" db="EMBL/GenBank/DDBJ databases">
        <title>Comparative genomics of Bacteroides fragilis group isolates reveals species-dependent resistance mechanisms and validates clinical tools for resistance prediction.</title>
        <authorList>
            <person name="Wallace M.J."/>
            <person name="Jean S."/>
            <person name="Wallace M.A."/>
            <person name="Carey-Ann B.D."/>
            <person name="Dantas G."/>
        </authorList>
    </citation>
    <scope>NUCLEOTIDE SEQUENCE</scope>
    <source>
        <strain evidence="3">BJH_160</strain>
    </source>
</reference>
<dbReference type="EMBL" id="WCSB01000008">
    <property type="protein sequence ID" value="KAB4452561.1"/>
    <property type="molecule type" value="Genomic_DNA"/>
</dbReference>
<dbReference type="EMBL" id="JAHYQA010000005">
    <property type="protein sequence ID" value="MCE9237555.1"/>
    <property type="molecule type" value="Genomic_DNA"/>
</dbReference>
<dbReference type="Proteomes" id="UP001200544">
    <property type="component" value="Unassembled WGS sequence"/>
</dbReference>
<evidence type="ECO:0000313" key="5">
    <source>
        <dbReference type="Proteomes" id="UP000436825"/>
    </source>
</evidence>
<reference evidence="5 6" key="1">
    <citation type="journal article" date="2019" name="Nat. Med.">
        <title>A library of human gut bacterial isolates paired with longitudinal multiomics data enables mechanistic microbiome research.</title>
        <authorList>
            <person name="Poyet M."/>
            <person name="Groussin M."/>
            <person name="Gibbons S.M."/>
            <person name="Avila-Pacheco J."/>
            <person name="Jiang X."/>
            <person name="Kearney S.M."/>
            <person name="Perrotta A.R."/>
            <person name="Berdy B."/>
            <person name="Zhao S."/>
            <person name="Lieberman T.D."/>
            <person name="Swanson P.K."/>
            <person name="Smith M."/>
            <person name="Roesemann S."/>
            <person name="Alexander J.E."/>
            <person name="Rich S.A."/>
            <person name="Livny J."/>
            <person name="Vlamakis H."/>
            <person name="Clish C."/>
            <person name="Bullock K."/>
            <person name="Deik A."/>
            <person name="Scott J."/>
            <person name="Pierce K.A."/>
            <person name="Xavier R.J."/>
            <person name="Alm E.J."/>
        </authorList>
    </citation>
    <scope>NUCLEOTIDE SEQUENCE [LARGE SCALE GENOMIC DNA]</scope>
    <source>
        <strain evidence="2 5">BIOML-A160</strain>
        <strain evidence="1 6">BIOML-A165</strain>
    </source>
</reference>
<dbReference type="Proteomes" id="UP000436825">
    <property type="component" value="Unassembled WGS sequence"/>
</dbReference>
<sequence>MKRLAYITAVILSLLIIYSGAGVSIVHYCCSRCETVQGCCADGCPKCKKSHTCDSKKDCREKGCTATIYKPDLMKHISELTVSVPVITLFCEQYCQLFAFTSIDRTVDFSSLPSPPPPCPRQKLALHSVFLI</sequence>
<evidence type="ECO:0000313" key="3">
    <source>
        <dbReference type="EMBL" id="MCE9237555.1"/>
    </source>
</evidence>
<evidence type="ECO:0000313" key="2">
    <source>
        <dbReference type="EMBL" id="KAB4458269.1"/>
    </source>
</evidence>
<name>A0A3E5HQK6_BACT4</name>
<organism evidence="1 6">
    <name type="scientific">Bacteroides thetaiotaomicron</name>
    <dbReference type="NCBI Taxonomy" id="818"/>
    <lineage>
        <taxon>Bacteria</taxon>
        <taxon>Pseudomonadati</taxon>
        <taxon>Bacteroidota</taxon>
        <taxon>Bacteroidia</taxon>
        <taxon>Bacteroidales</taxon>
        <taxon>Bacteroidaceae</taxon>
        <taxon>Bacteroides</taxon>
    </lineage>
</organism>
<accession>A0A3E5HQK6</accession>